<evidence type="ECO:0000256" key="2">
    <source>
        <dbReference type="ARBA" id="ARBA00023043"/>
    </source>
</evidence>
<reference evidence="6 7" key="1">
    <citation type="submission" date="2013-11" db="EMBL/GenBank/DDBJ databases">
        <title>Draft genome of the bovine lungworm Dictyocaulus viviparus.</title>
        <authorList>
            <person name="Mitreva M."/>
        </authorList>
    </citation>
    <scope>NUCLEOTIDE SEQUENCE [LARGE SCALE GENOMIC DNA]</scope>
    <source>
        <strain evidence="6 7">HannoverDv2000</strain>
    </source>
</reference>
<dbReference type="GO" id="GO:2000304">
    <property type="term" value="P:positive regulation of ceramide biosynthetic process"/>
    <property type="evidence" value="ECO:0007669"/>
    <property type="project" value="TreeGrafter"/>
</dbReference>
<evidence type="ECO:0000313" key="7">
    <source>
        <dbReference type="Proteomes" id="UP000053766"/>
    </source>
</evidence>
<dbReference type="GO" id="GO:0006629">
    <property type="term" value="P:lipid metabolic process"/>
    <property type="evidence" value="ECO:0007669"/>
    <property type="project" value="UniProtKB-KW"/>
</dbReference>
<protein>
    <recommendedName>
        <fullName evidence="5">PNPLA domain-containing protein</fullName>
    </recommendedName>
</protein>
<dbReference type="InterPro" id="IPR016035">
    <property type="entry name" value="Acyl_Trfase/lysoPLipase"/>
</dbReference>
<dbReference type="Proteomes" id="UP000053766">
    <property type="component" value="Unassembled WGS sequence"/>
</dbReference>
<evidence type="ECO:0000259" key="5">
    <source>
        <dbReference type="PROSITE" id="PS51635"/>
    </source>
</evidence>
<gene>
    <name evidence="6" type="ORF">DICVIV_02051</name>
</gene>
<keyword evidence="3" id="KW-0443">Lipid metabolism</keyword>
<dbReference type="InterPro" id="IPR047148">
    <property type="entry name" value="PLPL9"/>
</dbReference>
<accession>A0A0D8Y4V3</accession>
<reference evidence="7" key="2">
    <citation type="journal article" date="2016" name="Sci. Rep.">
        <title>Dictyocaulus viviparus genome, variome and transcriptome elucidate lungworm biology and support future intervention.</title>
        <authorList>
            <person name="McNulty S.N."/>
            <person name="Strube C."/>
            <person name="Rosa B.A."/>
            <person name="Martin J.C."/>
            <person name="Tyagi R."/>
            <person name="Choi Y.J."/>
            <person name="Wang Q."/>
            <person name="Hallsworth Pepin K."/>
            <person name="Zhang X."/>
            <person name="Ozersky P."/>
            <person name="Wilson R.K."/>
            <person name="Sternberg P.W."/>
            <person name="Gasser R.B."/>
            <person name="Mitreva M."/>
        </authorList>
    </citation>
    <scope>NUCLEOTIDE SEQUENCE [LARGE SCALE GENOMIC DNA]</scope>
    <source>
        <strain evidence="7">HannoverDv2000</strain>
    </source>
</reference>
<dbReference type="PANTHER" id="PTHR24139:SF35">
    <property type="entry name" value="PNPLA DOMAIN-CONTAINING PROTEIN"/>
    <property type="match status" value="1"/>
</dbReference>
<name>A0A0D8Y4V3_DICVI</name>
<evidence type="ECO:0000256" key="1">
    <source>
        <dbReference type="ARBA" id="ARBA00022737"/>
    </source>
</evidence>
<dbReference type="SUPFAM" id="SSF52151">
    <property type="entry name" value="FabD/lysophospholipase-like"/>
    <property type="match status" value="1"/>
</dbReference>
<evidence type="ECO:0000256" key="4">
    <source>
        <dbReference type="PROSITE-ProRule" id="PRU01161"/>
    </source>
</evidence>
<dbReference type="Pfam" id="PF01734">
    <property type="entry name" value="Patatin"/>
    <property type="match status" value="1"/>
</dbReference>
<dbReference type="PANTHER" id="PTHR24139">
    <property type="entry name" value="CALCIUM-INDEPENDENT PHOSPHOLIPASE A2"/>
    <property type="match status" value="1"/>
</dbReference>
<keyword evidence="1" id="KW-0677">Repeat</keyword>
<dbReference type="PROSITE" id="PS51635">
    <property type="entry name" value="PNPLA"/>
    <property type="match status" value="1"/>
</dbReference>
<comment type="caution">
    <text evidence="4">Lacks conserved residue(s) required for the propagation of feature annotation.</text>
</comment>
<organism evidence="6 7">
    <name type="scientific">Dictyocaulus viviparus</name>
    <name type="common">Bovine lungworm</name>
    <dbReference type="NCBI Taxonomy" id="29172"/>
    <lineage>
        <taxon>Eukaryota</taxon>
        <taxon>Metazoa</taxon>
        <taxon>Ecdysozoa</taxon>
        <taxon>Nematoda</taxon>
        <taxon>Chromadorea</taxon>
        <taxon>Rhabditida</taxon>
        <taxon>Rhabditina</taxon>
        <taxon>Rhabditomorpha</taxon>
        <taxon>Strongyloidea</taxon>
        <taxon>Metastrongylidae</taxon>
        <taxon>Dictyocaulus</taxon>
    </lineage>
</organism>
<feature type="domain" description="PNPLA" evidence="5">
    <location>
        <begin position="1"/>
        <end position="126"/>
    </location>
</feature>
<sequence length="294" mass="32821">MLYGSNFVLHVLTPKVKTAAQVINVGWKMDVIVVNNIGLNYAKRVLNAMVRDATMVLSGVGRLFDFARNYSFTRAFGIAPNEEDVMFKDAARASSAAPTYFEPFLYKGKKFVDGSFVANYPVNILFKPFASSDVSWLLPAALAAPRWRINSRALEDKRLLVEVDSFATHNNEIRLAGIVSIGTGEPAQAERKYNIGTTLKSKAKNISRLSALILEQVVGQDLATVEMAQERCQAHNIPFIRISPKIDNLHEVDKLAELLFRQLSNTCDRKRRSNTYAIVPLTSKTVIAKDWLNP</sequence>
<dbReference type="EMBL" id="KN716177">
    <property type="protein sequence ID" value="KJH51740.1"/>
    <property type="molecule type" value="Genomic_DNA"/>
</dbReference>
<dbReference type="GO" id="GO:0052816">
    <property type="term" value="F:long-chain fatty acyl-CoA hydrolase activity"/>
    <property type="evidence" value="ECO:0007669"/>
    <property type="project" value="TreeGrafter"/>
</dbReference>
<dbReference type="STRING" id="29172.A0A0D8Y4V3"/>
<keyword evidence="7" id="KW-1185">Reference proteome</keyword>
<dbReference type="Gene3D" id="3.40.1090.10">
    <property type="entry name" value="Cytosolic phospholipase A2 catalytic domain"/>
    <property type="match status" value="1"/>
</dbReference>
<dbReference type="InterPro" id="IPR002641">
    <property type="entry name" value="PNPLA_dom"/>
</dbReference>
<dbReference type="GO" id="GO:0047499">
    <property type="term" value="F:calcium-independent phospholipase A2 activity"/>
    <property type="evidence" value="ECO:0007669"/>
    <property type="project" value="InterPro"/>
</dbReference>
<dbReference type="AlphaFoldDB" id="A0A0D8Y4V3"/>
<dbReference type="OrthoDB" id="10021675at2759"/>
<dbReference type="GO" id="GO:0005739">
    <property type="term" value="C:mitochondrion"/>
    <property type="evidence" value="ECO:0007669"/>
    <property type="project" value="TreeGrafter"/>
</dbReference>
<evidence type="ECO:0000313" key="6">
    <source>
        <dbReference type="EMBL" id="KJH51740.1"/>
    </source>
</evidence>
<keyword evidence="2" id="KW-0040">ANK repeat</keyword>
<evidence type="ECO:0000256" key="3">
    <source>
        <dbReference type="ARBA" id="ARBA00023098"/>
    </source>
</evidence>
<proteinExistence type="predicted"/>